<proteinExistence type="predicted"/>
<gene>
    <name evidence="1" type="ORF">HaLaN_20856</name>
</gene>
<sequence length="192" mass="21323">MALTDVRAFNVHTLDAARLVSSFDVVVSMCIGCERKNQSRQARVCLRPRPRPPAIRYLPSAPVSSTCPRPLRAAAGVDADRPGNWQGDVWQRLHLLQRQQRVAVAEENYTLAAQLRDESKVLADSLPPIQQYLQRQVSVLQRAESSLLEKLQAIKAMAEAGDPVVVPDLAACLTDQELQGPAQEAMWTLFTR</sequence>
<name>A0A699ZMR4_HAELA</name>
<comment type="caution">
    <text evidence="1">The sequence shown here is derived from an EMBL/GenBank/DDBJ whole genome shotgun (WGS) entry which is preliminary data.</text>
</comment>
<protein>
    <submittedName>
        <fullName evidence="1">Uncharacterized protein</fullName>
    </submittedName>
</protein>
<feature type="non-terminal residue" evidence="1">
    <location>
        <position position="1"/>
    </location>
</feature>
<evidence type="ECO:0000313" key="2">
    <source>
        <dbReference type="Proteomes" id="UP000485058"/>
    </source>
</evidence>
<feature type="non-terminal residue" evidence="1">
    <location>
        <position position="192"/>
    </location>
</feature>
<accession>A0A699ZMR4</accession>
<dbReference type="Proteomes" id="UP000485058">
    <property type="component" value="Unassembled WGS sequence"/>
</dbReference>
<reference evidence="1 2" key="1">
    <citation type="submission" date="2020-02" db="EMBL/GenBank/DDBJ databases">
        <title>Draft genome sequence of Haematococcus lacustris strain NIES-144.</title>
        <authorList>
            <person name="Morimoto D."/>
            <person name="Nakagawa S."/>
            <person name="Yoshida T."/>
            <person name="Sawayama S."/>
        </authorList>
    </citation>
    <scope>NUCLEOTIDE SEQUENCE [LARGE SCALE GENOMIC DNA]</scope>
    <source>
        <strain evidence="1 2">NIES-144</strain>
    </source>
</reference>
<dbReference type="EMBL" id="BLLF01002231">
    <property type="protein sequence ID" value="GFH23265.1"/>
    <property type="molecule type" value="Genomic_DNA"/>
</dbReference>
<evidence type="ECO:0000313" key="1">
    <source>
        <dbReference type="EMBL" id="GFH23265.1"/>
    </source>
</evidence>
<keyword evidence="2" id="KW-1185">Reference proteome</keyword>
<organism evidence="1 2">
    <name type="scientific">Haematococcus lacustris</name>
    <name type="common">Green alga</name>
    <name type="synonym">Haematococcus pluvialis</name>
    <dbReference type="NCBI Taxonomy" id="44745"/>
    <lineage>
        <taxon>Eukaryota</taxon>
        <taxon>Viridiplantae</taxon>
        <taxon>Chlorophyta</taxon>
        <taxon>core chlorophytes</taxon>
        <taxon>Chlorophyceae</taxon>
        <taxon>CS clade</taxon>
        <taxon>Chlamydomonadales</taxon>
        <taxon>Haematococcaceae</taxon>
        <taxon>Haematococcus</taxon>
    </lineage>
</organism>
<dbReference type="AlphaFoldDB" id="A0A699ZMR4"/>